<name>T0F4D2_9LEPT</name>
<dbReference type="RefSeq" id="WP_010568815.1">
    <property type="nucleotide sequence ID" value="NZ_AHMO02000008.1"/>
</dbReference>
<gene>
    <name evidence="1" type="ORF">LEP1GSC050_4217</name>
</gene>
<sequence>MPTSFRPYYIDANDQKVILTTDASVIQATAALIAQFPQIATIGQESIRTNLVTPLAQGNVSPLPFLQLAFAAYASIQGDENLPDGDATTKLRLDFSAGDPCTIKITASLPDPTLRLAQLQYVFTLSDQIMNFFSFEVVNSAGENLVYGASKDAVLDYLVIFNLLSAYTLSTDQNLIRKISRQNSEFAKGLQRFVNFSDFSGAATKYTEFTITRTIANVLFVDRAKPSDWYPVRLEDNTVLDRINLIAIKSSGLTKQGKAKLQTTIFFSKGGNYLRALSTIDIINSEEFSSDKIPSEISRIPDDASPLTNRRVYYYNAGGNLLAYLGEYIPETSGGVGGRGRADSPDENEFLWTGSFPTGYAIGLPLKNHLGLSRISLSGFFMTNTPVEKFFTMGRSKSTSSIALAATYPLLEELGYYKKQNMGVPRKNLPKEYKKPKVFSNVPPQKNFKYIGENPNQLLLYRKIMKGEIAPDTKETKGLPLQHSESQERENAGSVMKKYLFSTKFSGGMDVDGADTFSAKFTAYYAKRYPTPFQGSSLSATDFTNYTVSEDGQTTDAIQKFPTDVPYLLKTDPYYQVETDQEWCHLFGHGDGGPDIPKNFVSGSKHCNTEQLAIETGQRKRKIAGLTAKITAYLLPASDIWFNPDPDAGTGAEVKSVKDSLPLAHVMRYKVYDAKKNKVFDHWYDAQAQSFDYNEFLILEEFVDRKTSIGDDAGRLEYRGSLIARFLDRLFKDCKTNDIPYGDVALKPFYDFPSGYKNAKSKKTDRQNTVVQFLEGDGKPVLEQFIFEEKLSLLATKSLPPDVQHLFSRVIDKSLQP</sequence>
<keyword evidence="2" id="KW-1185">Reference proteome</keyword>
<accession>T0F4D2</accession>
<comment type="caution">
    <text evidence="1">The sequence shown here is derived from an EMBL/GenBank/DDBJ whole genome shotgun (WGS) entry which is preliminary data.</text>
</comment>
<organism evidence="1 2">
    <name type="scientific">Leptospira broomii serovar Hurstbridge str. 5399</name>
    <dbReference type="NCBI Taxonomy" id="1049789"/>
    <lineage>
        <taxon>Bacteria</taxon>
        <taxon>Pseudomonadati</taxon>
        <taxon>Spirochaetota</taxon>
        <taxon>Spirochaetia</taxon>
        <taxon>Leptospirales</taxon>
        <taxon>Leptospiraceae</taxon>
        <taxon>Leptospira</taxon>
    </lineage>
</organism>
<reference evidence="1" key="1">
    <citation type="submission" date="2013-05" db="EMBL/GenBank/DDBJ databases">
        <authorList>
            <person name="Harkins D.M."/>
            <person name="Durkin A.S."/>
            <person name="Brinkac L.M."/>
            <person name="Haft D.H."/>
            <person name="Selengut J.D."/>
            <person name="Sanka R."/>
            <person name="DePew J."/>
            <person name="Purushe J."/>
            <person name="Hartskeerl R.A."/>
            <person name="Ahmed A."/>
            <person name="van der Linden H."/>
            <person name="Goris M.G.A."/>
            <person name="Vinetz J.M."/>
            <person name="Sutton G.G."/>
            <person name="Nierman W.C."/>
            <person name="Fouts D.E."/>
        </authorList>
    </citation>
    <scope>NUCLEOTIDE SEQUENCE [LARGE SCALE GENOMIC DNA]</scope>
    <source>
        <strain evidence="1">5399</strain>
    </source>
</reference>
<evidence type="ECO:0000313" key="2">
    <source>
        <dbReference type="Proteomes" id="UP000015454"/>
    </source>
</evidence>
<dbReference type="EMBL" id="AHMO02000008">
    <property type="protein sequence ID" value="EQA45965.1"/>
    <property type="molecule type" value="Genomic_DNA"/>
</dbReference>
<dbReference type="OrthoDB" id="312030at2"/>
<evidence type="ECO:0000313" key="1">
    <source>
        <dbReference type="EMBL" id="EQA45965.1"/>
    </source>
</evidence>
<proteinExistence type="predicted"/>
<dbReference type="STRING" id="1049789.LEP1GSC050_4217"/>
<protein>
    <submittedName>
        <fullName evidence="1">Uncharacterized protein</fullName>
    </submittedName>
</protein>
<dbReference type="Proteomes" id="UP000015454">
    <property type="component" value="Unassembled WGS sequence"/>
</dbReference>
<dbReference type="AlphaFoldDB" id="T0F4D2"/>